<sequence>MTKWKWILSLLLVFLTVSAIPLIFFTKTKEALSAPIFYVANAGDGTISEINFSEREPVREIQLGHEQISHGIAMSPNKQVVYFGTGFQGKTVHAFDLDTEQSIKELKFDEGVHGIDIHPSGNYVYVALNAGLGEEGGNLAVVDAETFEVLAKIKTEDGPAHVSVTNDGSQIWVANVNSNSVSVIDAYTYQVMSTIPVGQMPNEVAVSPNGDFAFSANVRSNSISVIDMNSFEVLQEVEAGEGVHGVTVSPDGKQVWTANNHSNNVSVIDTETMSLITTIATDSYANHISFSPDGEFVFVTHREANNMVVIDRNDYSIIEKISIGKEPHEMTLKGMEKEESEGENSFDVPSSSVKLKGEAFVDSVELVITQQTPYSTNDVEYIENVTALDPHAYFFFKIDMTTHSGDLSQIAFGESVRLKNSEGLEVRPVEWIAVNNDSHHPQYVAIFEKTLDLSPLLSNESTVLKLIFEPFFNSELIIDLNP</sequence>
<dbReference type="PANTHER" id="PTHR47197">
    <property type="entry name" value="PROTEIN NIRF"/>
    <property type="match status" value="1"/>
</dbReference>
<dbReference type="InterPro" id="IPR051200">
    <property type="entry name" value="Host-pathogen_enzymatic-act"/>
</dbReference>
<dbReference type="OrthoDB" id="55891at2"/>
<evidence type="ECO:0000313" key="1">
    <source>
        <dbReference type="EMBL" id="ADU31724.1"/>
    </source>
</evidence>
<dbReference type="KEGG" id="bco:Bcell_3482"/>
<dbReference type="eggNOG" id="COG3391">
    <property type="taxonomic scope" value="Bacteria"/>
</dbReference>
<dbReference type="InterPro" id="IPR015943">
    <property type="entry name" value="WD40/YVTN_repeat-like_dom_sf"/>
</dbReference>
<dbReference type="NCBIfam" id="TIGR02276">
    <property type="entry name" value="beta_rpt_yvtn"/>
    <property type="match status" value="2"/>
</dbReference>
<gene>
    <name evidence="1" type="ordered locus">Bcell_3482</name>
</gene>
<protein>
    <submittedName>
        <fullName evidence="1">40-residue YVTN family beta-propeller repeat protein</fullName>
    </submittedName>
</protein>
<name>E6TQU9_EVAC2</name>
<dbReference type="EMBL" id="CP002394">
    <property type="protein sequence ID" value="ADU31724.1"/>
    <property type="molecule type" value="Genomic_DNA"/>
</dbReference>
<dbReference type="STRING" id="649639.Bcell_3482"/>
<keyword evidence="2" id="KW-1185">Reference proteome</keyword>
<dbReference type="Gene3D" id="2.130.10.10">
    <property type="entry name" value="YVTN repeat-like/Quinoprotein amine dehydrogenase"/>
    <property type="match status" value="2"/>
</dbReference>
<dbReference type="InterPro" id="IPR011964">
    <property type="entry name" value="YVTN_b-propeller_repeat"/>
</dbReference>
<dbReference type="HOGENOM" id="CLU_009318_3_2_9"/>
<dbReference type="SMART" id="SM00320">
    <property type="entry name" value="WD40"/>
    <property type="match status" value="5"/>
</dbReference>
<proteinExistence type="predicted"/>
<dbReference type="AlphaFoldDB" id="E6TQU9"/>
<evidence type="ECO:0000313" key="2">
    <source>
        <dbReference type="Proteomes" id="UP000001401"/>
    </source>
</evidence>
<dbReference type="PANTHER" id="PTHR47197:SF3">
    <property type="entry name" value="DIHYDRO-HEME D1 DEHYDROGENASE"/>
    <property type="match status" value="1"/>
</dbReference>
<dbReference type="Pfam" id="PF02239">
    <property type="entry name" value="Cytochrom_D1"/>
    <property type="match status" value="1"/>
</dbReference>
<dbReference type="InterPro" id="IPR001680">
    <property type="entry name" value="WD40_rpt"/>
</dbReference>
<dbReference type="InterPro" id="IPR011045">
    <property type="entry name" value="N2O_reductase_N"/>
</dbReference>
<dbReference type="SUPFAM" id="SSF50974">
    <property type="entry name" value="Nitrous oxide reductase, N-terminal domain"/>
    <property type="match status" value="1"/>
</dbReference>
<accession>E6TQU9</accession>
<dbReference type="RefSeq" id="WP_013490055.1">
    <property type="nucleotide sequence ID" value="NC_014829.1"/>
</dbReference>
<reference evidence="1" key="1">
    <citation type="submission" date="2010-12" db="EMBL/GenBank/DDBJ databases">
        <title>Complete sequence of Bacillus cellulosilyticus DSM 2522.</title>
        <authorList>
            <consortium name="US DOE Joint Genome Institute"/>
            <person name="Lucas S."/>
            <person name="Copeland A."/>
            <person name="Lapidus A."/>
            <person name="Cheng J.-F."/>
            <person name="Bruce D."/>
            <person name="Goodwin L."/>
            <person name="Pitluck S."/>
            <person name="Chertkov O."/>
            <person name="Detter J.C."/>
            <person name="Han C."/>
            <person name="Tapia R."/>
            <person name="Land M."/>
            <person name="Hauser L."/>
            <person name="Jeffries C."/>
            <person name="Kyrpides N."/>
            <person name="Ivanova N."/>
            <person name="Mikhailova N."/>
            <person name="Brumm P."/>
            <person name="Mead D."/>
            <person name="Woyke T."/>
        </authorList>
    </citation>
    <scope>NUCLEOTIDE SEQUENCE [LARGE SCALE GENOMIC DNA]</scope>
    <source>
        <strain evidence="1">DSM 2522</strain>
    </source>
</reference>
<organism evidence="1 2">
    <name type="scientific">Evansella cellulosilytica (strain ATCC 21833 / DSM 2522 / FERM P-1141 / JCM 9156 / N-4)</name>
    <name type="common">Bacillus cellulosilyticus</name>
    <dbReference type="NCBI Taxonomy" id="649639"/>
    <lineage>
        <taxon>Bacteria</taxon>
        <taxon>Bacillati</taxon>
        <taxon>Bacillota</taxon>
        <taxon>Bacilli</taxon>
        <taxon>Bacillales</taxon>
        <taxon>Bacillaceae</taxon>
        <taxon>Evansella</taxon>
    </lineage>
</organism>
<dbReference type="Proteomes" id="UP000001401">
    <property type="component" value="Chromosome"/>
</dbReference>